<name>A0A1G6GU72_9GAMM</name>
<dbReference type="GO" id="GO:0022857">
    <property type="term" value="F:transmembrane transporter activity"/>
    <property type="evidence" value="ECO:0007669"/>
    <property type="project" value="InterPro"/>
</dbReference>
<dbReference type="PANTHER" id="PTHR12778">
    <property type="entry name" value="SOLUTE CARRIER FAMILY 33 ACETYL-COA TRANSPORTER -RELATED"/>
    <property type="match status" value="1"/>
</dbReference>
<feature type="transmembrane region" description="Helical" evidence="6">
    <location>
        <begin position="722"/>
        <end position="741"/>
    </location>
</feature>
<dbReference type="SUPFAM" id="SSF103473">
    <property type="entry name" value="MFS general substrate transporter"/>
    <property type="match status" value="2"/>
</dbReference>
<dbReference type="AlphaFoldDB" id="A0A1G6GU72"/>
<dbReference type="NCBIfam" id="TIGR00901">
    <property type="entry name" value="2A0125"/>
    <property type="match status" value="1"/>
</dbReference>
<keyword evidence="5 6" id="KW-0472">Membrane</keyword>
<keyword evidence="3 6" id="KW-0812">Transmembrane</keyword>
<dbReference type="Gene3D" id="1.20.1250.20">
    <property type="entry name" value="MFS general substrate transporter like domains"/>
    <property type="match status" value="1"/>
</dbReference>
<dbReference type="PANTHER" id="PTHR12778:SF10">
    <property type="entry name" value="MAJOR FACILITATOR SUPERFAMILY DOMAIN-CONTAINING PROTEIN 3"/>
    <property type="match status" value="1"/>
</dbReference>
<feature type="transmembrane region" description="Helical" evidence="6">
    <location>
        <begin position="245"/>
        <end position="264"/>
    </location>
</feature>
<dbReference type="InterPro" id="IPR004752">
    <property type="entry name" value="AmpG_permease/AT-1"/>
</dbReference>
<protein>
    <submittedName>
        <fullName evidence="7">MFS transporter, PAT family, beta-lactamase induction signal transducer AmpG</fullName>
    </submittedName>
</protein>
<feature type="transmembrane region" description="Helical" evidence="6">
    <location>
        <begin position="101"/>
        <end position="120"/>
    </location>
</feature>
<dbReference type="EMBL" id="FMYK01000001">
    <property type="protein sequence ID" value="SDB84676.1"/>
    <property type="molecule type" value="Genomic_DNA"/>
</dbReference>
<feature type="transmembrane region" description="Helical" evidence="6">
    <location>
        <begin position="29"/>
        <end position="50"/>
    </location>
</feature>
<keyword evidence="2" id="KW-0813">Transport</keyword>
<dbReference type="InterPro" id="IPR036259">
    <property type="entry name" value="MFS_trans_sf"/>
</dbReference>
<dbReference type="Gene3D" id="2.60.40.10">
    <property type="entry name" value="Immunoglobulins"/>
    <property type="match status" value="1"/>
</dbReference>
<feature type="transmembrane region" description="Helical" evidence="6">
    <location>
        <begin position="372"/>
        <end position="390"/>
    </location>
</feature>
<feature type="transmembrane region" description="Helical" evidence="6">
    <location>
        <begin position="174"/>
        <end position="195"/>
    </location>
</feature>
<evidence type="ECO:0000256" key="6">
    <source>
        <dbReference type="SAM" id="Phobius"/>
    </source>
</evidence>
<organism evidence="7 8">
    <name type="scientific">Acinetobacter marinus</name>
    <dbReference type="NCBI Taxonomy" id="281375"/>
    <lineage>
        <taxon>Bacteria</taxon>
        <taxon>Pseudomonadati</taxon>
        <taxon>Pseudomonadota</taxon>
        <taxon>Gammaproteobacteria</taxon>
        <taxon>Moraxellales</taxon>
        <taxon>Moraxellaceae</taxon>
        <taxon>Acinetobacter</taxon>
    </lineage>
</organism>
<dbReference type="OrthoDB" id="9787815at2"/>
<dbReference type="InterPro" id="IPR013783">
    <property type="entry name" value="Ig-like_fold"/>
</dbReference>
<keyword evidence="4 6" id="KW-1133">Transmembrane helix</keyword>
<evidence type="ECO:0000256" key="1">
    <source>
        <dbReference type="ARBA" id="ARBA00004141"/>
    </source>
</evidence>
<feature type="transmembrane region" description="Helical" evidence="6">
    <location>
        <begin position="655"/>
        <end position="680"/>
    </location>
</feature>
<dbReference type="InterPro" id="IPR011701">
    <property type="entry name" value="MFS"/>
</dbReference>
<feature type="transmembrane region" description="Helical" evidence="6">
    <location>
        <begin position="330"/>
        <end position="352"/>
    </location>
</feature>
<feature type="transmembrane region" description="Helical" evidence="6">
    <location>
        <begin position="397"/>
        <end position="416"/>
    </location>
</feature>
<feature type="transmembrane region" description="Helical" evidence="6">
    <location>
        <begin position="207"/>
        <end position="225"/>
    </location>
</feature>
<feature type="transmembrane region" description="Helical" evidence="6">
    <location>
        <begin position="62"/>
        <end position="80"/>
    </location>
</feature>
<evidence type="ECO:0000313" key="8">
    <source>
        <dbReference type="Proteomes" id="UP000242317"/>
    </source>
</evidence>
<evidence type="ECO:0000256" key="2">
    <source>
        <dbReference type="ARBA" id="ARBA00022448"/>
    </source>
</evidence>
<proteinExistence type="predicted"/>
<dbReference type="Proteomes" id="UP000242317">
    <property type="component" value="Unassembled WGS sequence"/>
</dbReference>
<reference evidence="8" key="1">
    <citation type="submission" date="2016-09" db="EMBL/GenBank/DDBJ databases">
        <authorList>
            <person name="Varghese N."/>
            <person name="Submissions S."/>
        </authorList>
    </citation>
    <scope>NUCLEOTIDE SEQUENCE [LARGE SCALE GENOMIC DNA]</scope>
    <source>
        <strain evidence="8">ANC 3699</strain>
    </source>
</reference>
<comment type="subcellular location">
    <subcellularLocation>
        <location evidence="1">Membrane</location>
        <topology evidence="1">Multi-pass membrane protein</topology>
    </subcellularLocation>
</comment>
<feature type="transmembrane region" description="Helical" evidence="6">
    <location>
        <begin position="692"/>
        <end position="710"/>
    </location>
</feature>
<evidence type="ECO:0000256" key="4">
    <source>
        <dbReference type="ARBA" id="ARBA00022989"/>
    </source>
</evidence>
<dbReference type="GO" id="GO:0016020">
    <property type="term" value="C:membrane"/>
    <property type="evidence" value="ECO:0007669"/>
    <property type="project" value="UniProtKB-SubCell"/>
</dbReference>
<gene>
    <name evidence="7" type="ORF">SAMN05421749_101329</name>
</gene>
<sequence length="756" mass="82890">MANANQAETNEKIQKNWGSAFHAFLDRRAIIMLFLGFSAGIPILLIFSSLSLWLGEAGIEKSAVTMFSWAALGYSFKFVWAPLIDEIPVPFLTKTLGRRRAWLLIAQCLIMVAIFIMAMSNPAMGSSQLIQMAIGAVLLGFASATQDIVIDAYRIELAPTEMQTVLASTYNAGYRIGMIIAGAGALFIAAAYGTAKGNYIYEAWQKTYWIMAAVMIIGVITTLTVGEPKVERVYKSYKKSDYLRLVFVFFCAVIGLVIGFIYIGKALAMITVDDPFLSFLLAAIRFIGSFLIAFTIGYFLVQLGAVNRQMAKETWVAPFADFFKRYGLKLALVLLLLIGFFRISDIVAGVISNVFYQDMNFSKEQIAEAVKIYGVIFTLIGGFLGGLLSQRFNIMKVMFIGAILASSTNLIFIALVKSGAPTSQVSVDVAGQHYTANTDEVGFWKVAIPTAVLAQDRQIVTKVAYQNGDDSKQGVQVERAMPYLVSDSQAIASKVMDSKATDSTYADALNRVQIQLLPLTRDGYLEVKERDQSVVVEGQVLGLTTDEIAQNNVVQIQLDGESFDANVDQHGNFTVAIPSDTLAKASAKSLMATYQLNADQQFKTQKGYEVQDSTLTFDPAKDYQLNNLIDPLPMIDDSQATQVVSGKVVKEYSKFWLYMAIVMDNLASGLAGAAFIAFLSSLTSVSFTAVQYAIFSSLMTLTPKIIGGYSGTIVTNIGYPNFFLMTTLIGIPILILVVWVAKLLKAHERQQTENSH</sequence>
<dbReference type="Pfam" id="PF07690">
    <property type="entry name" value="MFS_1"/>
    <property type="match status" value="1"/>
</dbReference>
<evidence type="ECO:0000256" key="5">
    <source>
        <dbReference type="ARBA" id="ARBA00023136"/>
    </source>
</evidence>
<dbReference type="RefSeq" id="WP_092615025.1">
    <property type="nucleotide sequence ID" value="NZ_FMYK01000001.1"/>
</dbReference>
<feature type="transmembrane region" description="Helical" evidence="6">
    <location>
        <begin position="132"/>
        <end position="153"/>
    </location>
</feature>
<evidence type="ECO:0000256" key="3">
    <source>
        <dbReference type="ARBA" id="ARBA00022692"/>
    </source>
</evidence>
<keyword evidence="8" id="KW-1185">Reference proteome</keyword>
<evidence type="ECO:0000313" key="7">
    <source>
        <dbReference type="EMBL" id="SDB84676.1"/>
    </source>
</evidence>
<feature type="transmembrane region" description="Helical" evidence="6">
    <location>
        <begin position="276"/>
        <end position="301"/>
    </location>
</feature>
<accession>A0A1G6GU72</accession>